<dbReference type="Pfam" id="PF13717">
    <property type="entry name" value="Zn_ribbon_4"/>
    <property type="match status" value="1"/>
</dbReference>
<evidence type="ECO:0000313" key="4">
    <source>
        <dbReference type="EMBL" id="MBT0651474.1"/>
    </source>
</evidence>
<dbReference type="Proteomes" id="UP000756860">
    <property type="component" value="Unassembled WGS sequence"/>
</dbReference>
<evidence type="ECO:0000313" key="5">
    <source>
        <dbReference type="Proteomes" id="UP000756860"/>
    </source>
</evidence>
<keyword evidence="2" id="KW-0812">Transmembrane</keyword>
<feature type="transmembrane region" description="Helical" evidence="2">
    <location>
        <begin position="120"/>
        <end position="148"/>
    </location>
</feature>
<keyword evidence="5" id="KW-1185">Reference proteome</keyword>
<dbReference type="EMBL" id="JAHCVK010000001">
    <property type="protein sequence ID" value="MBT0651474.1"/>
    <property type="molecule type" value="Genomic_DNA"/>
</dbReference>
<feature type="transmembrane region" description="Helical" evidence="2">
    <location>
        <begin position="291"/>
        <end position="308"/>
    </location>
</feature>
<keyword evidence="2" id="KW-1133">Transmembrane helix</keyword>
<keyword evidence="2" id="KW-0472">Membrane</keyword>
<comment type="caution">
    <text evidence="4">The sequence shown here is derived from an EMBL/GenBank/DDBJ whole genome shotgun (WGS) entry which is preliminary data.</text>
</comment>
<proteinExistence type="predicted"/>
<gene>
    <name evidence="4" type="ORF">KI810_00260</name>
</gene>
<feature type="compositionally biased region" description="Pro residues" evidence="1">
    <location>
        <begin position="57"/>
        <end position="79"/>
    </location>
</feature>
<dbReference type="InterPro" id="IPR011723">
    <property type="entry name" value="Znf/thioredoxin_put"/>
</dbReference>
<feature type="transmembrane region" description="Helical" evidence="2">
    <location>
        <begin position="268"/>
        <end position="285"/>
    </location>
</feature>
<evidence type="ECO:0000256" key="1">
    <source>
        <dbReference type="SAM" id="MobiDB-lite"/>
    </source>
</evidence>
<feature type="transmembrane region" description="Helical" evidence="2">
    <location>
        <begin position="160"/>
        <end position="186"/>
    </location>
</feature>
<accession>A0ABS5S7Y1</accession>
<feature type="region of interest" description="Disordered" evidence="1">
    <location>
        <begin position="52"/>
        <end position="97"/>
    </location>
</feature>
<feature type="transmembrane region" description="Helical" evidence="2">
    <location>
        <begin position="329"/>
        <end position="350"/>
    </location>
</feature>
<organism evidence="4 5">
    <name type="scientific">Geomobilimonas luticola</name>
    <dbReference type="NCBI Taxonomy" id="1114878"/>
    <lineage>
        <taxon>Bacteria</taxon>
        <taxon>Pseudomonadati</taxon>
        <taxon>Thermodesulfobacteriota</taxon>
        <taxon>Desulfuromonadia</taxon>
        <taxon>Geobacterales</taxon>
        <taxon>Geobacteraceae</taxon>
        <taxon>Geomobilimonas</taxon>
    </lineage>
</organism>
<name>A0ABS5S7Y1_9BACT</name>
<protein>
    <recommendedName>
        <fullName evidence="3">Zinc finger/thioredoxin putative domain-containing protein</fullName>
    </recommendedName>
</protein>
<reference evidence="4 5" key="1">
    <citation type="submission" date="2021-05" db="EMBL/GenBank/DDBJ databases">
        <title>The draft genome of Geobacter luticola JCM 17780.</title>
        <authorList>
            <person name="Xu Z."/>
            <person name="Masuda Y."/>
            <person name="Itoh H."/>
            <person name="Senoo K."/>
        </authorList>
    </citation>
    <scope>NUCLEOTIDE SEQUENCE [LARGE SCALE GENOMIC DNA]</scope>
    <source>
        <strain evidence="4 5">JCM 17780</strain>
    </source>
</reference>
<evidence type="ECO:0000259" key="3">
    <source>
        <dbReference type="Pfam" id="PF13717"/>
    </source>
</evidence>
<feature type="domain" description="Zinc finger/thioredoxin putative" evidence="3">
    <location>
        <begin position="6"/>
        <end position="39"/>
    </location>
</feature>
<feature type="transmembrane region" description="Helical" evidence="2">
    <location>
        <begin position="230"/>
        <end position="247"/>
    </location>
</feature>
<feature type="transmembrane region" description="Helical" evidence="2">
    <location>
        <begin position="207"/>
        <end position="224"/>
    </location>
</feature>
<sequence>MTTVTITCSHCGFSKEVAADTVPAGTVRVTCPRCKESFFFEARASVAATTEPASVLPSPPGEPCAVPEPVPPTPPPVSPSPSATGQSQQTAHARKSASRRELSGLGDLLAKTWEVFKNRIGVLLVLYLVIIACVLVPVGLFLGVGFLISLVMPEGRGPLLIGGGITGGIVGLCAAYWGGAALVFAVADETLGIRDSLVKGWERLGSFIWLYSLAGFIIGGGFLLFIVPGVIFYVWFFFGQFVLVAEGERGMTALLKSKEYVKGRWLDVFFRIFVLWLISVAAGMIPVAGSFLSLLFIPFSMIYHYLIYAELREIRGEVEVPTTGSDRNIWVGVGVLGHLAFFGLIGMALLRHFASS</sequence>
<evidence type="ECO:0000256" key="2">
    <source>
        <dbReference type="SAM" id="Phobius"/>
    </source>
</evidence>
<dbReference type="RefSeq" id="WP_214173493.1">
    <property type="nucleotide sequence ID" value="NZ_JAHCVK010000001.1"/>
</dbReference>